<evidence type="ECO:0000313" key="8">
    <source>
        <dbReference type="Proteomes" id="UP001172083"/>
    </source>
</evidence>
<dbReference type="Pfam" id="PF13450">
    <property type="entry name" value="NAD_binding_8"/>
    <property type="match status" value="1"/>
</dbReference>
<comment type="caution">
    <text evidence="7">The sequence shown here is derived from an EMBL/GenBank/DDBJ whole genome shotgun (WGS) entry which is preliminary data.</text>
</comment>
<feature type="domain" description="UDP-galactopyranose mutase C-terminal" evidence="6">
    <location>
        <begin position="152"/>
        <end position="351"/>
    </location>
</feature>
<gene>
    <name evidence="7" type="primary">glf</name>
    <name evidence="7" type="ORF">QQ020_16795</name>
</gene>
<sequence length="373" mass="43469">MKVNKPYDYLIVGAGLFGATFAHEMHKLGKKCLVIDQRNHIGGNTYCKNEDGINVHQYGAHVFHTNDEKIWKYVNGFVTFNRYTNSPIAIYKNQIYNLPFNMNTFNRLWGVVTPREAKEKIKQQVGKLAIKVPINLEEYALSLVGKDIYNYFIKGYSEKQWGRKATELPAFLIKRIPIRFNYDNNYFNDKYQGIPIGGYNMLSNALLNEVEVKLGINYNVNRSWLAHLANTIVYTGPIDEFFEFKLGKLEYRSLRFEHERLEIDNFQGNAVVNYTDLNIPYTRIIEHKHFEFGNQSHTIITREYPNAYQKGTEPYYPVNDRKNNSIYESYKKMAGGLNNIIFGGRLATYKYYNMDQVLAAALNAVKREKQNML</sequence>
<evidence type="ECO:0000256" key="5">
    <source>
        <dbReference type="ARBA" id="ARBA00023235"/>
    </source>
</evidence>
<dbReference type="RefSeq" id="WP_346759070.1">
    <property type="nucleotide sequence ID" value="NZ_JAUJEB010000003.1"/>
</dbReference>
<keyword evidence="4" id="KW-0274">FAD</keyword>
<dbReference type="GO" id="GO:0008767">
    <property type="term" value="F:UDP-galactopyranose mutase activity"/>
    <property type="evidence" value="ECO:0007669"/>
    <property type="project" value="UniProtKB-EC"/>
</dbReference>
<evidence type="ECO:0000259" key="6">
    <source>
        <dbReference type="Pfam" id="PF03275"/>
    </source>
</evidence>
<dbReference type="InterPro" id="IPR004379">
    <property type="entry name" value="UDP-GALP_mutase"/>
</dbReference>
<accession>A0ABT8L7K1</accession>
<dbReference type="EMBL" id="JAUJEB010000003">
    <property type="protein sequence ID" value="MDN5213733.1"/>
    <property type="molecule type" value="Genomic_DNA"/>
</dbReference>
<dbReference type="SUPFAM" id="SSF51971">
    <property type="entry name" value="Nucleotide-binding domain"/>
    <property type="match status" value="1"/>
</dbReference>
<dbReference type="PANTHER" id="PTHR21197">
    <property type="entry name" value="UDP-GALACTOPYRANOSE MUTASE"/>
    <property type="match status" value="1"/>
</dbReference>
<keyword evidence="8" id="KW-1185">Reference proteome</keyword>
<dbReference type="Proteomes" id="UP001172083">
    <property type="component" value="Unassembled WGS sequence"/>
</dbReference>
<organism evidence="7 8">
    <name type="scientific">Agaribacillus aureus</name>
    <dbReference type="NCBI Taxonomy" id="3051825"/>
    <lineage>
        <taxon>Bacteria</taxon>
        <taxon>Pseudomonadati</taxon>
        <taxon>Bacteroidota</taxon>
        <taxon>Cytophagia</taxon>
        <taxon>Cytophagales</taxon>
        <taxon>Splendidivirgaceae</taxon>
        <taxon>Agaribacillus</taxon>
    </lineage>
</organism>
<evidence type="ECO:0000256" key="2">
    <source>
        <dbReference type="ARBA" id="ARBA00009321"/>
    </source>
</evidence>
<keyword evidence="5 7" id="KW-0413">Isomerase</keyword>
<comment type="similarity">
    <text evidence="2">Belongs to the UDP-galactopyranose/dTDP-fucopyranose mutase family.</text>
</comment>
<dbReference type="SUPFAM" id="SSF54373">
    <property type="entry name" value="FAD-linked reductases, C-terminal domain"/>
    <property type="match status" value="1"/>
</dbReference>
<dbReference type="Pfam" id="PF03275">
    <property type="entry name" value="GLF"/>
    <property type="match status" value="1"/>
</dbReference>
<protein>
    <submittedName>
        <fullName evidence="7">UDP-galactopyranose mutase</fullName>
        <ecNumber evidence="7">5.4.99.9</ecNumber>
    </submittedName>
</protein>
<evidence type="ECO:0000256" key="3">
    <source>
        <dbReference type="ARBA" id="ARBA00022630"/>
    </source>
</evidence>
<reference evidence="7" key="1">
    <citation type="submission" date="2023-06" db="EMBL/GenBank/DDBJ databases">
        <title>Genomic of Agaribacillus aureum.</title>
        <authorList>
            <person name="Wang G."/>
        </authorList>
    </citation>
    <scope>NUCLEOTIDE SEQUENCE</scope>
    <source>
        <strain evidence="7">BMA12</strain>
    </source>
</reference>
<evidence type="ECO:0000256" key="4">
    <source>
        <dbReference type="ARBA" id="ARBA00022827"/>
    </source>
</evidence>
<name>A0ABT8L7K1_9BACT</name>
<proteinExistence type="inferred from homology"/>
<dbReference type="PANTHER" id="PTHR21197:SF0">
    <property type="entry name" value="UDP-GALACTOPYRANOSE MUTASE"/>
    <property type="match status" value="1"/>
</dbReference>
<evidence type="ECO:0000313" key="7">
    <source>
        <dbReference type="EMBL" id="MDN5213733.1"/>
    </source>
</evidence>
<dbReference type="NCBIfam" id="TIGR00031">
    <property type="entry name" value="UDP-GALP_mutase"/>
    <property type="match status" value="1"/>
</dbReference>
<evidence type="ECO:0000256" key="1">
    <source>
        <dbReference type="ARBA" id="ARBA00001974"/>
    </source>
</evidence>
<dbReference type="EC" id="5.4.99.9" evidence="7"/>
<comment type="cofactor">
    <cofactor evidence="1">
        <name>FAD</name>
        <dbReference type="ChEBI" id="CHEBI:57692"/>
    </cofactor>
</comment>
<keyword evidence="3" id="KW-0285">Flavoprotein</keyword>
<dbReference type="InterPro" id="IPR015899">
    <property type="entry name" value="UDP-GalPyranose_mutase_C"/>
</dbReference>
<dbReference type="Gene3D" id="3.40.50.720">
    <property type="entry name" value="NAD(P)-binding Rossmann-like Domain"/>
    <property type="match status" value="3"/>
</dbReference>